<dbReference type="Gene3D" id="3.30.160.60">
    <property type="entry name" value="Classic Zinc Finger"/>
    <property type="match status" value="1"/>
</dbReference>
<keyword evidence="1 3" id="KW-0863">Zinc-finger</keyword>
<dbReference type="SUPFAM" id="SSF57845">
    <property type="entry name" value="B-box zinc-binding domain"/>
    <property type="match status" value="1"/>
</dbReference>
<keyword evidence="7" id="KW-1185">Reference proteome</keyword>
<comment type="caution">
    <text evidence="6">The sequence shown here is derived from an EMBL/GenBank/DDBJ whole genome shotgun (WGS) entry which is preliminary data.</text>
</comment>
<keyword evidence="6" id="KW-0436">Ligase</keyword>
<dbReference type="Pfam" id="PF00643">
    <property type="entry name" value="zf-B_box"/>
    <property type="match status" value="1"/>
</dbReference>
<feature type="region of interest" description="Disordered" evidence="4">
    <location>
        <begin position="16"/>
        <end position="37"/>
    </location>
</feature>
<feature type="domain" description="B box-type" evidence="5">
    <location>
        <begin position="29"/>
        <end position="70"/>
    </location>
</feature>
<sequence length="107" mass="12395">ERVLRVARGLGVGAGGLEVEKEEEKEEEEEEEGCGKHQEPLRVFCKEDRALLCRVCRESRAHRAHNVVPLGEARGHYEAQLQELLQTLTDDRDKLLEFREAEMRKNR</sequence>
<reference evidence="6 7" key="1">
    <citation type="submission" date="2019-09" db="EMBL/GenBank/DDBJ databases">
        <title>Bird 10,000 Genomes (B10K) Project - Family phase.</title>
        <authorList>
            <person name="Zhang G."/>
        </authorList>
    </citation>
    <scope>NUCLEOTIDE SEQUENCE [LARGE SCALE GENOMIC DNA]</scope>
    <source>
        <strain evidence="6">B10K-DU-001-72</strain>
        <tissue evidence="6">Muscle</tissue>
    </source>
</reference>
<dbReference type="CDD" id="cd19760">
    <property type="entry name" value="Bbox2_TRIM4-like"/>
    <property type="match status" value="1"/>
</dbReference>
<dbReference type="PANTHER" id="PTHR24103">
    <property type="entry name" value="E3 UBIQUITIN-PROTEIN LIGASE TRIM"/>
    <property type="match status" value="1"/>
</dbReference>
<organism evidence="6 7">
    <name type="scientific">Pachyramphus minor</name>
    <dbReference type="NCBI Taxonomy" id="369605"/>
    <lineage>
        <taxon>Eukaryota</taxon>
        <taxon>Metazoa</taxon>
        <taxon>Chordata</taxon>
        <taxon>Craniata</taxon>
        <taxon>Vertebrata</taxon>
        <taxon>Euteleostomi</taxon>
        <taxon>Archelosauria</taxon>
        <taxon>Archosauria</taxon>
        <taxon>Dinosauria</taxon>
        <taxon>Saurischia</taxon>
        <taxon>Theropoda</taxon>
        <taxon>Coelurosauria</taxon>
        <taxon>Aves</taxon>
        <taxon>Neognathae</taxon>
        <taxon>Neoaves</taxon>
        <taxon>Telluraves</taxon>
        <taxon>Australaves</taxon>
        <taxon>Passeriformes</taxon>
        <taxon>Tyrannidae</taxon>
        <taxon>Pachyramphus</taxon>
    </lineage>
</organism>
<proteinExistence type="predicted"/>
<feature type="non-terminal residue" evidence="6">
    <location>
        <position position="107"/>
    </location>
</feature>
<feature type="compositionally biased region" description="Acidic residues" evidence="4">
    <location>
        <begin position="20"/>
        <end position="32"/>
    </location>
</feature>
<dbReference type="EMBL" id="VYXB01002056">
    <property type="protein sequence ID" value="NWS12263.1"/>
    <property type="molecule type" value="Genomic_DNA"/>
</dbReference>
<dbReference type="SMART" id="SM00336">
    <property type="entry name" value="BBOX"/>
    <property type="match status" value="1"/>
</dbReference>
<protein>
    <submittedName>
        <fullName evidence="6">TRI39 ligase</fullName>
    </submittedName>
</protein>
<evidence type="ECO:0000256" key="4">
    <source>
        <dbReference type="SAM" id="MobiDB-lite"/>
    </source>
</evidence>
<evidence type="ECO:0000256" key="3">
    <source>
        <dbReference type="PROSITE-ProRule" id="PRU00024"/>
    </source>
</evidence>
<dbReference type="InterPro" id="IPR050143">
    <property type="entry name" value="TRIM/RBCC"/>
</dbReference>
<feature type="non-terminal residue" evidence="6">
    <location>
        <position position="1"/>
    </location>
</feature>
<dbReference type="PROSITE" id="PS50119">
    <property type="entry name" value="ZF_BBOX"/>
    <property type="match status" value="1"/>
</dbReference>
<dbReference type="GO" id="GO:0016874">
    <property type="term" value="F:ligase activity"/>
    <property type="evidence" value="ECO:0007669"/>
    <property type="project" value="UniProtKB-KW"/>
</dbReference>
<dbReference type="InterPro" id="IPR000315">
    <property type="entry name" value="Znf_B-box"/>
</dbReference>
<keyword evidence="2" id="KW-0862">Zinc</keyword>
<dbReference type="AlphaFoldDB" id="A0A7K5CWQ5"/>
<evidence type="ECO:0000256" key="2">
    <source>
        <dbReference type="ARBA" id="ARBA00022833"/>
    </source>
</evidence>
<evidence type="ECO:0000259" key="5">
    <source>
        <dbReference type="PROSITE" id="PS50119"/>
    </source>
</evidence>
<dbReference type="Proteomes" id="UP000525089">
    <property type="component" value="Unassembled WGS sequence"/>
</dbReference>
<accession>A0A7K5CWQ5</accession>
<dbReference type="GO" id="GO:0008270">
    <property type="term" value="F:zinc ion binding"/>
    <property type="evidence" value="ECO:0007669"/>
    <property type="project" value="UniProtKB-KW"/>
</dbReference>
<evidence type="ECO:0000313" key="7">
    <source>
        <dbReference type="Proteomes" id="UP000525089"/>
    </source>
</evidence>
<evidence type="ECO:0000256" key="1">
    <source>
        <dbReference type="ARBA" id="ARBA00022771"/>
    </source>
</evidence>
<name>A0A7K5CWQ5_9TYRA</name>
<keyword evidence="1 3" id="KW-0479">Metal-binding</keyword>
<evidence type="ECO:0000313" key="6">
    <source>
        <dbReference type="EMBL" id="NWS12263.1"/>
    </source>
</evidence>
<gene>
    <name evidence="6" type="primary">Trim39_0</name>
    <name evidence="6" type="ORF">PACMIN_R15026</name>
</gene>